<evidence type="ECO:0000313" key="1">
    <source>
        <dbReference type="EMBL" id="PBJ38855.1"/>
    </source>
</evidence>
<organism evidence="1 2">
    <name type="scientific">Mycobacterium avium subsp. hominissuis</name>
    <dbReference type="NCBI Taxonomy" id="439334"/>
    <lineage>
        <taxon>Bacteria</taxon>
        <taxon>Bacillati</taxon>
        <taxon>Actinomycetota</taxon>
        <taxon>Actinomycetes</taxon>
        <taxon>Mycobacteriales</taxon>
        <taxon>Mycobacteriaceae</taxon>
        <taxon>Mycobacterium</taxon>
        <taxon>Mycobacterium avium complex (MAC)</taxon>
    </lineage>
</organism>
<comment type="caution">
    <text evidence="1">The sequence shown here is derived from an EMBL/GenBank/DDBJ whole genome shotgun (WGS) entry which is preliminary data.</text>
</comment>
<name>A0A2A3LCS5_MYCAV</name>
<accession>A0A2A3LCS5</accession>
<sequence>MAYADDPHEPFGLAVEIPAVEYGQPLPGTVRVAFYDFGGNMADIMEARSLVPVSERRLLPRPGRVTPYQRRAIAGCPWCDTLGLVDGQDGDPVFCDHRAADAAVVRSSVDDTT</sequence>
<protein>
    <submittedName>
        <fullName evidence="1">Uncharacterized protein</fullName>
    </submittedName>
</protein>
<dbReference type="EMBL" id="LBGZ01000033">
    <property type="protein sequence ID" value="PBJ38855.1"/>
    <property type="molecule type" value="Genomic_DNA"/>
</dbReference>
<gene>
    <name evidence="1" type="ORF">XV03_04190</name>
</gene>
<evidence type="ECO:0000313" key="2">
    <source>
        <dbReference type="Proteomes" id="UP000218842"/>
    </source>
</evidence>
<dbReference type="AlphaFoldDB" id="A0A2A3LCS5"/>
<reference evidence="1 2" key="1">
    <citation type="journal article" date="2017" name="Genome Biol. Evol.">
        <title>Population Structure and Local Adaptation of MAC Lung Disease Agent Mycobacterium avium subsp. hominissuis.</title>
        <authorList>
            <person name="Yano H."/>
            <person name="Iwamoto T."/>
            <person name="Nishiuchi Y."/>
            <person name="Nakajima C."/>
            <person name="Starkova D.A."/>
            <person name="Mokrousov I."/>
            <person name="Narvskaya O."/>
            <person name="Yoshida S."/>
            <person name="Arikawa K."/>
            <person name="Nakanishi N."/>
            <person name="Osaki K."/>
            <person name="Nakagawa I."/>
            <person name="Ato M."/>
            <person name="Suzuki Y."/>
            <person name="Maruyama F."/>
        </authorList>
    </citation>
    <scope>NUCLEOTIDE SEQUENCE [LARGE SCALE GENOMIC DNA]</scope>
    <source>
        <strain evidence="1 2">OCU466</strain>
    </source>
</reference>
<proteinExistence type="predicted"/>
<dbReference type="Proteomes" id="UP000218842">
    <property type="component" value="Unassembled WGS sequence"/>
</dbReference>